<proteinExistence type="predicted"/>
<evidence type="ECO:0008006" key="4">
    <source>
        <dbReference type="Google" id="ProtNLM"/>
    </source>
</evidence>
<dbReference type="RefSeq" id="WP_345491155.1">
    <property type="nucleotide sequence ID" value="NZ_BAABHY010000003.1"/>
</dbReference>
<organism evidence="2 3">
    <name type="scientific">Orbus sasakiae</name>
    <dbReference type="NCBI Taxonomy" id="1078475"/>
    <lineage>
        <taxon>Bacteria</taxon>
        <taxon>Pseudomonadati</taxon>
        <taxon>Pseudomonadota</taxon>
        <taxon>Gammaproteobacteria</taxon>
        <taxon>Orbales</taxon>
        <taxon>Orbaceae</taxon>
        <taxon>Orbus</taxon>
    </lineage>
</organism>
<dbReference type="EMBL" id="BAABHY010000003">
    <property type="protein sequence ID" value="GAA5111578.1"/>
    <property type="molecule type" value="Genomic_DNA"/>
</dbReference>
<sequence>MNKLTTLSLGIISVITLSACSSQADNHHKTDTHTTNEINQSVEIQSHYENGLGETQIERYKMAVLPAQIDLTTQNTFPISPSGLSNTLSHEIVTALYETHRFDILASDATARHDEATSAPVTTADFYLQSTLNQLDTQETVRILKATGQGVEEKTVSATVLYQIIDVKSNKIVFSRSLRYQLKSTTNNETFSTTINNTLKSIADLMKNEIINEIYPIRILANENHEIMLDHPLPMGSQCDVMRLGKKVKDVYTDSLLGYEQNIVGKLFITHSSSVLAYGEMLSGEANKGDICKPTASTTIVAPELIKRTEQGGVILPFD</sequence>
<feature type="signal peptide" evidence="1">
    <location>
        <begin position="1"/>
        <end position="24"/>
    </location>
</feature>
<evidence type="ECO:0000313" key="3">
    <source>
        <dbReference type="Proteomes" id="UP001500171"/>
    </source>
</evidence>
<protein>
    <recommendedName>
        <fullName evidence="4">GerMN domain-containing protein</fullName>
    </recommendedName>
</protein>
<dbReference type="PROSITE" id="PS51257">
    <property type="entry name" value="PROKAR_LIPOPROTEIN"/>
    <property type="match status" value="1"/>
</dbReference>
<reference evidence="3" key="1">
    <citation type="journal article" date="2019" name="Int. J. Syst. Evol. Microbiol.">
        <title>The Global Catalogue of Microorganisms (GCM) 10K type strain sequencing project: providing services to taxonomists for standard genome sequencing and annotation.</title>
        <authorList>
            <consortium name="The Broad Institute Genomics Platform"/>
            <consortium name="The Broad Institute Genome Sequencing Center for Infectious Disease"/>
            <person name="Wu L."/>
            <person name="Ma J."/>
        </authorList>
    </citation>
    <scope>NUCLEOTIDE SEQUENCE [LARGE SCALE GENOMIC DNA]</scope>
    <source>
        <strain evidence="3">JCM 18050</strain>
    </source>
</reference>
<comment type="caution">
    <text evidence="2">The sequence shown here is derived from an EMBL/GenBank/DDBJ whole genome shotgun (WGS) entry which is preliminary data.</text>
</comment>
<keyword evidence="1" id="KW-0732">Signal</keyword>
<gene>
    <name evidence="2" type="ORF">GCM10023211_17200</name>
</gene>
<accession>A0ABP9NA34</accession>
<evidence type="ECO:0000256" key="1">
    <source>
        <dbReference type="SAM" id="SignalP"/>
    </source>
</evidence>
<name>A0ABP9NA34_9GAMM</name>
<feature type="chain" id="PRO_5045359932" description="GerMN domain-containing protein" evidence="1">
    <location>
        <begin position="25"/>
        <end position="319"/>
    </location>
</feature>
<evidence type="ECO:0000313" key="2">
    <source>
        <dbReference type="EMBL" id="GAA5111578.1"/>
    </source>
</evidence>
<keyword evidence="3" id="KW-1185">Reference proteome</keyword>
<dbReference type="Proteomes" id="UP001500171">
    <property type="component" value="Unassembled WGS sequence"/>
</dbReference>